<feature type="domain" description="HTH tetR-type" evidence="6">
    <location>
        <begin position="6"/>
        <end position="66"/>
    </location>
</feature>
<dbReference type="PROSITE" id="PS50977">
    <property type="entry name" value="HTH_TETR_2"/>
    <property type="match status" value="1"/>
</dbReference>
<name>A0ABV9Y9Y0_9PSEU</name>
<organism evidence="7 8">
    <name type="scientific">Saccharothrix xinjiangensis</name>
    <dbReference type="NCBI Taxonomy" id="204798"/>
    <lineage>
        <taxon>Bacteria</taxon>
        <taxon>Bacillati</taxon>
        <taxon>Actinomycetota</taxon>
        <taxon>Actinomycetes</taxon>
        <taxon>Pseudonocardiales</taxon>
        <taxon>Pseudonocardiaceae</taxon>
        <taxon>Saccharothrix</taxon>
    </lineage>
</organism>
<dbReference type="Proteomes" id="UP001595833">
    <property type="component" value="Unassembled WGS sequence"/>
</dbReference>
<feature type="region of interest" description="Disordered" evidence="5">
    <location>
        <begin position="68"/>
        <end position="111"/>
    </location>
</feature>
<dbReference type="EMBL" id="JBHSJB010000027">
    <property type="protein sequence ID" value="MFC5057446.1"/>
    <property type="molecule type" value="Genomic_DNA"/>
</dbReference>
<comment type="caution">
    <text evidence="7">The sequence shown here is derived from an EMBL/GenBank/DDBJ whole genome shotgun (WGS) entry which is preliminary data.</text>
</comment>
<keyword evidence="2 4" id="KW-0238">DNA-binding</keyword>
<reference evidence="8" key="1">
    <citation type="journal article" date="2019" name="Int. J. Syst. Evol. Microbiol.">
        <title>The Global Catalogue of Microorganisms (GCM) 10K type strain sequencing project: providing services to taxonomists for standard genome sequencing and annotation.</title>
        <authorList>
            <consortium name="The Broad Institute Genomics Platform"/>
            <consortium name="The Broad Institute Genome Sequencing Center for Infectious Disease"/>
            <person name="Wu L."/>
            <person name="Ma J."/>
        </authorList>
    </citation>
    <scope>NUCLEOTIDE SEQUENCE [LARGE SCALE GENOMIC DNA]</scope>
    <source>
        <strain evidence="8">KCTC 12848</strain>
    </source>
</reference>
<sequence>MPRWESDARGRLERAALELFEAQGFEPTAVAQIARAAGLTERSFYRCFPDEREVLFAGGELEAHLVARTEAADPGARTPRRRPRRGALRRRRGDRDLPARHVPLAGRPGPTFPGLVARAAAELREVVAPPAPAVR</sequence>
<evidence type="ECO:0000256" key="1">
    <source>
        <dbReference type="ARBA" id="ARBA00023015"/>
    </source>
</evidence>
<feature type="compositionally biased region" description="Basic residues" evidence="5">
    <location>
        <begin position="78"/>
        <end position="92"/>
    </location>
</feature>
<keyword evidence="8" id="KW-1185">Reference proteome</keyword>
<dbReference type="InterPro" id="IPR009057">
    <property type="entry name" value="Homeodomain-like_sf"/>
</dbReference>
<evidence type="ECO:0000256" key="5">
    <source>
        <dbReference type="SAM" id="MobiDB-lite"/>
    </source>
</evidence>
<proteinExistence type="predicted"/>
<dbReference type="RefSeq" id="WP_344037022.1">
    <property type="nucleotide sequence ID" value="NZ_BAAAKE010000006.1"/>
</dbReference>
<dbReference type="InterPro" id="IPR001647">
    <property type="entry name" value="HTH_TetR"/>
</dbReference>
<protein>
    <submittedName>
        <fullName evidence="7">Helix-turn-helix domain-containing protein</fullName>
    </submittedName>
</protein>
<dbReference type="PANTHER" id="PTHR30055:SF238">
    <property type="entry name" value="MYCOFACTOCIN BIOSYNTHESIS TRANSCRIPTIONAL REGULATOR MFTR-RELATED"/>
    <property type="match status" value="1"/>
</dbReference>
<dbReference type="PANTHER" id="PTHR30055">
    <property type="entry name" value="HTH-TYPE TRANSCRIPTIONAL REGULATOR RUTR"/>
    <property type="match status" value="1"/>
</dbReference>
<keyword evidence="1" id="KW-0805">Transcription regulation</keyword>
<evidence type="ECO:0000256" key="2">
    <source>
        <dbReference type="ARBA" id="ARBA00023125"/>
    </source>
</evidence>
<dbReference type="Pfam" id="PF00440">
    <property type="entry name" value="TetR_N"/>
    <property type="match status" value="1"/>
</dbReference>
<evidence type="ECO:0000256" key="3">
    <source>
        <dbReference type="ARBA" id="ARBA00023163"/>
    </source>
</evidence>
<dbReference type="InterPro" id="IPR050109">
    <property type="entry name" value="HTH-type_TetR-like_transc_reg"/>
</dbReference>
<evidence type="ECO:0000313" key="7">
    <source>
        <dbReference type="EMBL" id="MFC5057446.1"/>
    </source>
</evidence>
<evidence type="ECO:0000259" key="6">
    <source>
        <dbReference type="PROSITE" id="PS50977"/>
    </source>
</evidence>
<accession>A0ABV9Y9Y0</accession>
<dbReference type="SUPFAM" id="SSF46689">
    <property type="entry name" value="Homeodomain-like"/>
    <property type="match status" value="1"/>
</dbReference>
<dbReference type="Gene3D" id="1.10.357.10">
    <property type="entry name" value="Tetracycline Repressor, domain 2"/>
    <property type="match status" value="1"/>
</dbReference>
<keyword evidence="3" id="KW-0804">Transcription</keyword>
<evidence type="ECO:0000313" key="8">
    <source>
        <dbReference type="Proteomes" id="UP001595833"/>
    </source>
</evidence>
<gene>
    <name evidence="7" type="ORF">ACFPFM_27340</name>
</gene>
<feature type="DNA-binding region" description="H-T-H motif" evidence="4">
    <location>
        <begin position="29"/>
        <end position="48"/>
    </location>
</feature>
<evidence type="ECO:0000256" key="4">
    <source>
        <dbReference type="PROSITE-ProRule" id="PRU00335"/>
    </source>
</evidence>
<dbReference type="PRINTS" id="PR00455">
    <property type="entry name" value="HTHTETR"/>
</dbReference>